<evidence type="ECO:0000256" key="4">
    <source>
        <dbReference type="ARBA" id="ARBA00022692"/>
    </source>
</evidence>
<feature type="transmembrane region" description="Helical" evidence="7">
    <location>
        <begin position="18"/>
        <end position="39"/>
    </location>
</feature>
<keyword evidence="2" id="KW-0813">Transport</keyword>
<keyword evidence="4 7" id="KW-0812">Transmembrane</keyword>
<evidence type="ECO:0000256" key="7">
    <source>
        <dbReference type="SAM" id="Phobius"/>
    </source>
</evidence>
<evidence type="ECO:0000313" key="10">
    <source>
        <dbReference type="Proteomes" id="UP001062223"/>
    </source>
</evidence>
<dbReference type="Gene3D" id="1.20.1250.20">
    <property type="entry name" value="MFS general substrate transporter like domains"/>
    <property type="match status" value="1"/>
</dbReference>
<dbReference type="Pfam" id="PF05977">
    <property type="entry name" value="MFS_3"/>
    <property type="match status" value="1"/>
</dbReference>
<dbReference type="SUPFAM" id="SSF103473">
    <property type="entry name" value="MFS general substrate transporter"/>
    <property type="match status" value="1"/>
</dbReference>
<keyword evidence="3" id="KW-1003">Cell membrane</keyword>
<sequence>MSTPTTGVLGHAPFRWLLVARTVSILGNAVAPIALAFAVLDLTGSPVDLGLVVAARSVANVAVLLFGGVIADRLPRDVVLVATSLGAALTQGAVAVLVLTGTATVPLLVGLSILNGAVAAVSLPTTAAMVPETVPESLLRPANAVIRLSINAGTIVGASAGAGMVALVGAGWGLAVDAAGFAVAAALYARIRLPHRPAVAPADRPSVIADIREGWAEFSGRRWVWTVVAQFAVLNAAFVGATTVLGPVVADGSFGRAGWGLVVAAQTVGLALGALIALRWRPRHALGIGVALMAVTALPVLALAGAPALPALLVAFALGGVAIELFAIAWDHALQSNVPRAVLSRVYSYDMVGSFVAVPLGEALVGPLAHAVGTPTTLVGCAVVIVVATVVAASTRSVRRVTTEVTLPV</sequence>
<dbReference type="InterPro" id="IPR010290">
    <property type="entry name" value="TM_effector"/>
</dbReference>
<gene>
    <name evidence="9" type="ORF">OE229_08975</name>
</gene>
<dbReference type="GO" id="GO:0022857">
    <property type="term" value="F:transmembrane transporter activity"/>
    <property type="evidence" value="ECO:0007669"/>
    <property type="project" value="InterPro"/>
</dbReference>
<feature type="transmembrane region" description="Helical" evidence="7">
    <location>
        <begin position="223"/>
        <end position="245"/>
    </location>
</feature>
<evidence type="ECO:0000313" key="9">
    <source>
        <dbReference type="EMBL" id="UYC79289.1"/>
    </source>
</evidence>
<feature type="domain" description="Major facilitator superfamily (MFS) profile" evidence="8">
    <location>
        <begin position="8"/>
        <end position="400"/>
    </location>
</feature>
<dbReference type="EMBL" id="CP106879">
    <property type="protein sequence ID" value="UYC79289.1"/>
    <property type="molecule type" value="Genomic_DNA"/>
</dbReference>
<feature type="transmembrane region" description="Helical" evidence="7">
    <location>
        <begin position="144"/>
        <end position="164"/>
    </location>
</feature>
<dbReference type="InterPro" id="IPR036259">
    <property type="entry name" value="MFS_trans_sf"/>
</dbReference>
<dbReference type="RefSeq" id="WP_262137519.1">
    <property type="nucleotide sequence ID" value="NZ_CP106879.1"/>
</dbReference>
<proteinExistence type="predicted"/>
<organism evidence="9 10">
    <name type="scientific">Curtobacterium poinsettiae</name>
    <dbReference type="NCBI Taxonomy" id="159612"/>
    <lineage>
        <taxon>Bacteria</taxon>
        <taxon>Bacillati</taxon>
        <taxon>Actinomycetota</taxon>
        <taxon>Actinomycetes</taxon>
        <taxon>Micrococcales</taxon>
        <taxon>Microbacteriaceae</taxon>
        <taxon>Curtobacterium</taxon>
    </lineage>
</organism>
<dbReference type="PANTHER" id="PTHR23513">
    <property type="entry name" value="INTEGRAL MEMBRANE EFFLUX PROTEIN-RELATED"/>
    <property type="match status" value="1"/>
</dbReference>
<feature type="transmembrane region" description="Helical" evidence="7">
    <location>
        <begin position="78"/>
        <end position="99"/>
    </location>
</feature>
<feature type="transmembrane region" description="Helical" evidence="7">
    <location>
        <begin position="342"/>
        <end position="360"/>
    </location>
</feature>
<name>A0A9Q9P535_9MICO</name>
<evidence type="ECO:0000256" key="5">
    <source>
        <dbReference type="ARBA" id="ARBA00022989"/>
    </source>
</evidence>
<evidence type="ECO:0000256" key="6">
    <source>
        <dbReference type="ARBA" id="ARBA00023136"/>
    </source>
</evidence>
<evidence type="ECO:0000256" key="3">
    <source>
        <dbReference type="ARBA" id="ARBA00022475"/>
    </source>
</evidence>
<keyword evidence="6 7" id="KW-0472">Membrane</keyword>
<feature type="transmembrane region" description="Helical" evidence="7">
    <location>
        <begin position="372"/>
        <end position="393"/>
    </location>
</feature>
<evidence type="ECO:0000256" key="2">
    <source>
        <dbReference type="ARBA" id="ARBA00022448"/>
    </source>
</evidence>
<feature type="transmembrane region" description="Helical" evidence="7">
    <location>
        <begin position="105"/>
        <end position="123"/>
    </location>
</feature>
<dbReference type="KEGG" id="cpoi:OE229_08975"/>
<feature type="transmembrane region" description="Helical" evidence="7">
    <location>
        <begin position="170"/>
        <end position="189"/>
    </location>
</feature>
<dbReference type="InterPro" id="IPR020846">
    <property type="entry name" value="MFS_dom"/>
</dbReference>
<feature type="transmembrane region" description="Helical" evidence="7">
    <location>
        <begin position="285"/>
        <end position="305"/>
    </location>
</feature>
<accession>A0A9Q9P535</accession>
<dbReference type="CDD" id="cd06173">
    <property type="entry name" value="MFS_MefA_like"/>
    <property type="match status" value="1"/>
</dbReference>
<reference evidence="9" key="1">
    <citation type="submission" date="2022-09" db="EMBL/GenBank/DDBJ databases">
        <title>Taxonomy of Curtobacterium flaccumfaciens.</title>
        <authorList>
            <person name="Osdaghi E."/>
            <person name="Taghavi S.M."/>
            <person name="Hamidizade M."/>
            <person name="Abachi H."/>
            <person name="Fazliarab A."/>
            <person name="Baeyen S."/>
            <person name="Portier P."/>
            <person name="Van Vaerenbergh J."/>
            <person name="Jacques M.-A."/>
        </authorList>
    </citation>
    <scope>NUCLEOTIDE SEQUENCE</scope>
    <source>
        <strain evidence="9">AGQB46</strain>
    </source>
</reference>
<dbReference type="AlphaFoldDB" id="A0A9Q9P535"/>
<dbReference type="GO" id="GO:0005886">
    <property type="term" value="C:plasma membrane"/>
    <property type="evidence" value="ECO:0007669"/>
    <property type="project" value="UniProtKB-SubCell"/>
</dbReference>
<feature type="transmembrane region" description="Helical" evidence="7">
    <location>
        <begin position="311"/>
        <end position="330"/>
    </location>
</feature>
<keyword evidence="5 7" id="KW-1133">Transmembrane helix</keyword>
<evidence type="ECO:0000256" key="1">
    <source>
        <dbReference type="ARBA" id="ARBA00004651"/>
    </source>
</evidence>
<evidence type="ECO:0000259" key="8">
    <source>
        <dbReference type="PROSITE" id="PS50850"/>
    </source>
</evidence>
<protein>
    <submittedName>
        <fullName evidence="9">MFS transporter</fullName>
    </submittedName>
</protein>
<dbReference type="PROSITE" id="PS50850">
    <property type="entry name" value="MFS"/>
    <property type="match status" value="1"/>
</dbReference>
<dbReference type="Proteomes" id="UP001062223">
    <property type="component" value="Chromosome"/>
</dbReference>
<feature type="transmembrane region" description="Helical" evidence="7">
    <location>
        <begin position="51"/>
        <end position="71"/>
    </location>
</feature>
<dbReference type="PANTHER" id="PTHR23513:SF11">
    <property type="entry name" value="STAPHYLOFERRIN A TRANSPORTER"/>
    <property type="match status" value="1"/>
</dbReference>
<comment type="subcellular location">
    <subcellularLocation>
        <location evidence="1">Cell membrane</location>
        <topology evidence="1">Multi-pass membrane protein</topology>
    </subcellularLocation>
</comment>
<feature type="transmembrane region" description="Helical" evidence="7">
    <location>
        <begin position="257"/>
        <end position="278"/>
    </location>
</feature>